<keyword evidence="1" id="KW-0472">Membrane</keyword>
<dbReference type="EMBL" id="QIBX01000018">
    <property type="protein sequence ID" value="RNL38427.1"/>
    <property type="molecule type" value="Genomic_DNA"/>
</dbReference>
<dbReference type="Proteomes" id="UP000786989">
    <property type="component" value="Unassembled WGS sequence"/>
</dbReference>
<dbReference type="EMBL" id="DYWI01000170">
    <property type="protein sequence ID" value="HJF66188.1"/>
    <property type="molecule type" value="Genomic_DNA"/>
</dbReference>
<dbReference type="AlphaFoldDB" id="A0A3N0AU50"/>
<feature type="transmembrane region" description="Helical" evidence="1">
    <location>
        <begin position="12"/>
        <end position="33"/>
    </location>
</feature>
<dbReference type="Proteomes" id="UP000269591">
    <property type="component" value="Unassembled WGS sequence"/>
</dbReference>
<reference evidence="2" key="3">
    <citation type="journal article" date="2021" name="PeerJ">
        <title>Extensive microbial diversity within the chicken gut microbiome revealed by metagenomics and culture.</title>
        <authorList>
            <person name="Gilroy R."/>
            <person name="Ravi A."/>
            <person name="Getino M."/>
            <person name="Pursley I."/>
            <person name="Horton D.L."/>
            <person name="Alikhan N.F."/>
            <person name="Baker D."/>
            <person name="Gharbi K."/>
            <person name="Hall N."/>
            <person name="Watson M."/>
            <person name="Adriaenssens E.M."/>
            <person name="Foster-Nyarko E."/>
            <person name="Jarju S."/>
            <person name="Secka A."/>
            <person name="Antonio M."/>
            <person name="Oren A."/>
            <person name="Chaudhuri R.R."/>
            <person name="La Ragione R."/>
            <person name="Hildebrand F."/>
            <person name="Pallen M.J."/>
        </authorList>
    </citation>
    <scope>NUCLEOTIDE SEQUENCE</scope>
    <source>
        <strain evidence="2">ChiGjej6B6-11269</strain>
    </source>
</reference>
<dbReference type="OrthoDB" id="3177419at2"/>
<organism evidence="3 4">
    <name type="scientific">Slackia equolifaciens</name>
    <dbReference type="NCBI Taxonomy" id="498718"/>
    <lineage>
        <taxon>Bacteria</taxon>
        <taxon>Bacillati</taxon>
        <taxon>Actinomycetota</taxon>
        <taxon>Coriobacteriia</taxon>
        <taxon>Eggerthellales</taxon>
        <taxon>Eggerthellaceae</taxon>
        <taxon>Slackia</taxon>
    </lineage>
</organism>
<keyword evidence="4" id="KW-1185">Reference proteome</keyword>
<keyword evidence="1" id="KW-0812">Transmembrane</keyword>
<gene>
    <name evidence="3" type="ORF">DMP06_09190</name>
    <name evidence="2" type="ORF">K8U77_08780</name>
</gene>
<dbReference type="RefSeq" id="WP_123209443.1">
    <property type="nucleotide sequence ID" value="NZ_JBHTHO010000021.1"/>
</dbReference>
<sequence>MQELIMQEVTGFATVLITAVVVAAAIATLYSCGLRLWEKGAEGAVVARAISIVCFAACVVIVLFALWLIVPIFH</sequence>
<reference evidence="3" key="2">
    <citation type="journal article" date="2019" name="Microbiol. Resour. Announc.">
        <title>Draft Genome Sequences of Type Strains of Gordonibacter faecihominis, Paraeggerthella hongkongensis, Parvibacter caecicola,Slackia equolifaciens, Slackia faecicanis, and Slackia isoflavoniconvertens.</title>
        <authorList>
            <person name="Danylec N."/>
            <person name="Stoll D.A."/>
            <person name="Dotsch A."/>
            <person name="Huch M."/>
        </authorList>
    </citation>
    <scope>NUCLEOTIDE SEQUENCE</scope>
    <source>
        <strain evidence="3">DSM 24851</strain>
    </source>
</reference>
<evidence type="ECO:0000313" key="4">
    <source>
        <dbReference type="Proteomes" id="UP000269591"/>
    </source>
</evidence>
<accession>A0A3N0AU50</accession>
<name>A0A3N0AU50_9ACTN</name>
<evidence type="ECO:0000313" key="2">
    <source>
        <dbReference type="EMBL" id="HJF66188.1"/>
    </source>
</evidence>
<evidence type="ECO:0000256" key="1">
    <source>
        <dbReference type="SAM" id="Phobius"/>
    </source>
</evidence>
<reference evidence="4" key="1">
    <citation type="submission" date="2018-05" db="EMBL/GenBank/DDBJ databases">
        <title>Genome Sequencing of selected type strains of the family Eggerthellaceae.</title>
        <authorList>
            <person name="Danylec N."/>
            <person name="Stoll D.A."/>
            <person name="Doetsch A."/>
            <person name="Huch M."/>
        </authorList>
    </citation>
    <scope>NUCLEOTIDE SEQUENCE [LARGE SCALE GENOMIC DNA]</scope>
    <source>
        <strain evidence="4">DSM 24851</strain>
    </source>
</reference>
<protein>
    <submittedName>
        <fullName evidence="3">Uncharacterized protein</fullName>
    </submittedName>
</protein>
<feature type="transmembrane region" description="Helical" evidence="1">
    <location>
        <begin position="45"/>
        <end position="70"/>
    </location>
</feature>
<keyword evidence="1" id="KW-1133">Transmembrane helix</keyword>
<evidence type="ECO:0000313" key="3">
    <source>
        <dbReference type="EMBL" id="RNL38427.1"/>
    </source>
</evidence>
<proteinExistence type="predicted"/>
<reference evidence="2" key="4">
    <citation type="submission" date="2021-09" db="EMBL/GenBank/DDBJ databases">
        <authorList>
            <person name="Gilroy R."/>
        </authorList>
    </citation>
    <scope>NUCLEOTIDE SEQUENCE</scope>
    <source>
        <strain evidence="2">ChiGjej6B6-11269</strain>
    </source>
</reference>
<comment type="caution">
    <text evidence="3">The sequence shown here is derived from an EMBL/GenBank/DDBJ whole genome shotgun (WGS) entry which is preliminary data.</text>
</comment>